<feature type="transmembrane region" description="Helical" evidence="12">
    <location>
        <begin position="130"/>
        <end position="148"/>
    </location>
</feature>
<comment type="caution">
    <text evidence="15">The sequence shown here is derived from an EMBL/GenBank/DDBJ whole genome shotgun (WGS) entry which is preliminary data.</text>
</comment>
<dbReference type="FunCoup" id="A0A420XP03">
    <property type="interactions" value="135"/>
</dbReference>
<dbReference type="Pfam" id="PF01595">
    <property type="entry name" value="CNNM"/>
    <property type="match status" value="1"/>
</dbReference>
<dbReference type="SUPFAM" id="SSF56176">
    <property type="entry name" value="FAD-binding/transporter-associated domain-like"/>
    <property type="match status" value="1"/>
</dbReference>
<dbReference type="Pfam" id="PF03471">
    <property type="entry name" value="CorC_HlyC"/>
    <property type="match status" value="1"/>
</dbReference>
<dbReference type="InterPro" id="IPR016169">
    <property type="entry name" value="FAD-bd_PCMH_sub2"/>
</dbReference>
<dbReference type="AlphaFoldDB" id="A0A420XP03"/>
<evidence type="ECO:0000313" key="15">
    <source>
        <dbReference type="EMBL" id="RKS73905.1"/>
    </source>
</evidence>
<feature type="transmembrane region" description="Helical" evidence="12">
    <location>
        <begin position="90"/>
        <end position="110"/>
    </location>
</feature>
<protein>
    <submittedName>
        <fullName evidence="15">CBS domain containing-hemolysin-like protein</fullName>
    </submittedName>
</protein>
<accession>A0A420XP03</accession>
<feature type="domain" description="CBS" evidence="13">
    <location>
        <begin position="274"/>
        <end position="331"/>
    </location>
</feature>
<dbReference type="InterPro" id="IPR046342">
    <property type="entry name" value="CBS_dom_sf"/>
</dbReference>
<gene>
    <name evidence="15" type="ORF">CLV35_2399</name>
</gene>
<evidence type="ECO:0000256" key="2">
    <source>
        <dbReference type="ARBA" id="ARBA00006337"/>
    </source>
</evidence>
<dbReference type="EMBL" id="RBWV01000012">
    <property type="protein sequence ID" value="RKS73905.1"/>
    <property type="molecule type" value="Genomic_DNA"/>
</dbReference>
<feature type="domain" description="CNNM transmembrane" evidence="14">
    <location>
        <begin position="1"/>
        <end position="186"/>
    </location>
</feature>
<dbReference type="PANTHER" id="PTHR22777:SF32">
    <property type="entry name" value="UPF0053 INNER MEMBRANE PROTEIN YFJD"/>
    <property type="match status" value="1"/>
</dbReference>
<evidence type="ECO:0000259" key="14">
    <source>
        <dbReference type="PROSITE" id="PS51846"/>
    </source>
</evidence>
<dbReference type="CDD" id="cd04590">
    <property type="entry name" value="CBS_pair_CorC_HlyC_assoc"/>
    <property type="match status" value="1"/>
</dbReference>
<dbReference type="PANTHER" id="PTHR22777">
    <property type="entry name" value="HEMOLYSIN-RELATED"/>
    <property type="match status" value="1"/>
</dbReference>
<evidence type="ECO:0000259" key="13">
    <source>
        <dbReference type="PROSITE" id="PS51371"/>
    </source>
</evidence>
<evidence type="ECO:0000256" key="6">
    <source>
        <dbReference type="ARBA" id="ARBA00022989"/>
    </source>
</evidence>
<dbReference type="Pfam" id="PF00571">
    <property type="entry name" value="CBS"/>
    <property type="match status" value="2"/>
</dbReference>
<organism evidence="15 16">
    <name type="scientific">Motilibacter peucedani</name>
    <dbReference type="NCBI Taxonomy" id="598650"/>
    <lineage>
        <taxon>Bacteria</taxon>
        <taxon>Bacillati</taxon>
        <taxon>Actinomycetota</taxon>
        <taxon>Actinomycetes</taxon>
        <taxon>Motilibacterales</taxon>
        <taxon>Motilibacteraceae</taxon>
        <taxon>Motilibacter</taxon>
    </lineage>
</organism>
<keyword evidence="6 10" id="KW-1133">Transmembrane helix</keyword>
<dbReference type="Gene3D" id="3.30.465.10">
    <property type="match status" value="1"/>
</dbReference>
<dbReference type="InParanoid" id="A0A420XP03"/>
<dbReference type="PROSITE" id="PS51371">
    <property type="entry name" value="CBS"/>
    <property type="match status" value="2"/>
</dbReference>
<feature type="compositionally biased region" description="Low complexity" evidence="11">
    <location>
        <begin position="426"/>
        <end position="436"/>
    </location>
</feature>
<keyword evidence="5" id="KW-0677">Repeat</keyword>
<keyword evidence="16" id="KW-1185">Reference proteome</keyword>
<dbReference type="GO" id="GO:0050660">
    <property type="term" value="F:flavin adenine dinucleotide binding"/>
    <property type="evidence" value="ECO:0007669"/>
    <property type="project" value="InterPro"/>
</dbReference>
<dbReference type="InterPro" id="IPR002550">
    <property type="entry name" value="CNNM"/>
</dbReference>
<keyword evidence="7 9" id="KW-0129">CBS domain</keyword>
<proteinExistence type="inferred from homology"/>
<evidence type="ECO:0000256" key="4">
    <source>
        <dbReference type="ARBA" id="ARBA00022692"/>
    </source>
</evidence>
<dbReference type="PROSITE" id="PS51846">
    <property type="entry name" value="CNNM"/>
    <property type="match status" value="1"/>
</dbReference>
<dbReference type="FunFam" id="3.10.580.10:FF:000002">
    <property type="entry name" value="Magnesium/cobalt efflux protein CorC"/>
    <property type="match status" value="1"/>
</dbReference>
<evidence type="ECO:0000256" key="8">
    <source>
        <dbReference type="ARBA" id="ARBA00023136"/>
    </source>
</evidence>
<dbReference type="InterPro" id="IPR000644">
    <property type="entry name" value="CBS_dom"/>
</dbReference>
<dbReference type="GO" id="GO:0005886">
    <property type="term" value="C:plasma membrane"/>
    <property type="evidence" value="ECO:0007669"/>
    <property type="project" value="UniProtKB-SubCell"/>
</dbReference>
<evidence type="ECO:0000256" key="12">
    <source>
        <dbReference type="SAM" id="Phobius"/>
    </source>
</evidence>
<evidence type="ECO:0000256" key="3">
    <source>
        <dbReference type="ARBA" id="ARBA00022475"/>
    </source>
</evidence>
<dbReference type="SUPFAM" id="SSF54631">
    <property type="entry name" value="CBS-domain pair"/>
    <property type="match status" value="1"/>
</dbReference>
<keyword evidence="8 10" id="KW-0472">Membrane</keyword>
<evidence type="ECO:0000256" key="11">
    <source>
        <dbReference type="SAM" id="MobiDB-lite"/>
    </source>
</evidence>
<dbReference type="OrthoDB" id="110231at2"/>
<reference evidence="15 16" key="1">
    <citation type="submission" date="2018-10" db="EMBL/GenBank/DDBJ databases">
        <title>Genomic Encyclopedia of Archaeal and Bacterial Type Strains, Phase II (KMG-II): from individual species to whole genera.</title>
        <authorList>
            <person name="Goeker M."/>
        </authorList>
    </citation>
    <scope>NUCLEOTIDE SEQUENCE [LARGE SCALE GENOMIC DNA]</scope>
    <source>
        <strain evidence="15 16">RP-AC37</strain>
    </source>
</reference>
<evidence type="ECO:0000256" key="9">
    <source>
        <dbReference type="PROSITE-ProRule" id="PRU00703"/>
    </source>
</evidence>
<dbReference type="SMART" id="SM01091">
    <property type="entry name" value="CorC_HlyC"/>
    <property type="match status" value="1"/>
</dbReference>
<comment type="subcellular location">
    <subcellularLocation>
        <location evidence="1">Cell membrane</location>
        <topology evidence="1">Multi-pass membrane protein</topology>
    </subcellularLocation>
</comment>
<evidence type="ECO:0000256" key="5">
    <source>
        <dbReference type="ARBA" id="ARBA00022737"/>
    </source>
</evidence>
<dbReference type="SMART" id="SM00116">
    <property type="entry name" value="CBS"/>
    <property type="match status" value="2"/>
</dbReference>
<dbReference type="InterPro" id="IPR005170">
    <property type="entry name" value="Transptr-assoc_dom"/>
</dbReference>
<dbReference type="InterPro" id="IPR044751">
    <property type="entry name" value="Ion_transp-like_CBS"/>
</dbReference>
<feature type="region of interest" description="Disordered" evidence="11">
    <location>
        <begin position="426"/>
        <end position="449"/>
    </location>
</feature>
<dbReference type="InterPro" id="IPR036318">
    <property type="entry name" value="FAD-bd_PCMH-like_sf"/>
</dbReference>
<evidence type="ECO:0000256" key="1">
    <source>
        <dbReference type="ARBA" id="ARBA00004651"/>
    </source>
</evidence>
<evidence type="ECO:0000256" key="7">
    <source>
        <dbReference type="ARBA" id="ARBA00023122"/>
    </source>
</evidence>
<sequence length="449" mass="48346">MTTLWLLVLAAVLVVSAFSFAMVEAALSRVSRVHVEEAVRESRPGARSLQAIEQDAARYLNVITFLRICAEVVSAAVVTYASLRAFGTSVWSVLLAAAVMVVVSYVVVGVSPRTLGRQHADSVALWAAPAVRRTALLLAPLTTALILLGNAITPGKGFAEGPFASEAELRDLVDLAEENAVIEEDERAMIHGVFELGDTVVREIMVPRNDMVWIERGKTLRQGLSLALRSGFSRIPVVGEGGLDDVVGVIYLKDLVRRTHDYHEGESTEKVDSIMRPPAFVPESKPVDSLLREMQADRTHLAVVIDEYGGVAGLVTIEDVLEEIVGDIADEYDRGVPEVQRLDDQRLRVSARLNLGDLSEIIDLDLEDEDVDTVGGLLAKHLGRVPIPGAEVEVEGVRLTAEASLGRRNRVGTVLVDLPVPAEAATATDGTAGVDAPPSSHDSQEQVHS</sequence>
<keyword evidence="4 10" id="KW-0812">Transmembrane</keyword>
<feature type="domain" description="CBS" evidence="13">
    <location>
        <begin position="205"/>
        <end position="267"/>
    </location>
</feature>
<evidence type="ECO:0000256" key="10">
    <source>
        <dbReference type="PROSITE-ProRule" id="PRU01193"/>
    </source>
</evidence>
<keyword evidence="3" id="KW-1003">Cell membrane</keyword>
<dbReference type="Gene3D" id="3.10.580.10">
    <property type="entry name" value="CBS-domain"/>
    <property type="match status" value="1"/>
</dbReference>
<comment type="similarity">
    <text evidence="2">Belongs to the UPF0053 family.</text>
</comment>
<evidence type="ECO:0000313" key="16">
    <source>
        <dbReference type="Proteomes" id="UP000281955"/>
    </source>
</evidence>
<name>A0A420XP03_9ACTN</name>
<dbReference type="Proteomes" id="UP000281955">
    <property type="component" value="Unassembled WGS sequence"/>
</dbReference>